<feature type="active site" evidence="9">
    <location>
        <position position="176"/>
    </location>
</feature>
<keyword evidence="3 9" id="KW-0132">Cell division</keyword>
<sequence length="335" mass="36275">MPPRFKPKAGSRFAAAQAAPGLASHADGFHTYLKAECGMAANSVAAYVRDLNRFLDWVKEQPSRNVGPNAVTLDFLLAYQTDLSSVGYAPSTVGRHLVTLKQFFRYLVLEGVTTENPAELLDSPKLWDRLPAVLSPQKVEAFLDAPQIVPGEGETAAALVLRDRATLSLLYATGCRASEVIGLKIADVRLGGGWARCLGKGDKERVVGLNPRCRAALEEYLADARPVLAGENRGVERPSVRGEGAPLLLSRTGRALTRATVWDLVKKYAVLSGCSAKVSPHTLRHSFATHMLAGGADLRALQELLGHASIRTTQVYTHVEHTRLKAVHAQHHPRA</sequence>
<evidence type="ECO:0000256" key="3">
    <source>
        <dbReference type="ARBA" id="ARBA00022618"/>
    </source>
</evidence>
<dbReference type="InterPro" id="IPR002104">
    <property type="entry name" value="Integrase_catalytic"/>
</dbReference>
<dbReference type="HAMAP" id="MF_01808">
    <property type="entry name" value="Recomb_XerC_XerD"/>
    <property type="match status" value="1"/>
</dbReference>
<evidence type="ECO:0000256" key="2">
    <source>
        <dbReference type="ARBA" id="ARBA00022490"/>
    </source>
</evidence>
<evidence type="ECO:0000256" key="6">
    <source>
        <dbReference type="ARBA" id="ARBA00023125"/>
    </source>
</evidence>
<evidence type="ECO:0000256" key="5">
    <source>
        <dbReference type="ARBA" id="ARBA00022908"/>
    </source>
</evidence>
<dbReference type="SUPFAM" id="SSF56349">
    <property type="entry name" value="DNA breaking-rejoining enzymes"/>
    <property type="match status" value="1"/>
</dbReference>
<keyword evidence="4 9" id="KW-0159">Chromosome partition</keyword>
<keyword evidence="13" id="KW-1185">Reference proteome</keyword>
<feature type="domain" description="Tyr recombinase" evidence="10">
    <location>
        <begin position="129"/>
        <end position="329"/>
    </location>
</feature>
<comment type="caution">
    <text evidence="12">The sequence shown here is derived from an EMBL/GenBank/DDBJ whole genome shotgun (WGS) entry which is preliminary data.</text>
</comment>
<dbReference type="Pfam" id="PF02899">
    <property type="entry name" value="Phage_int_SAM_1"/>
    <property type="match status" value="1"/>
</dbReference>
<dbReference type="Gene3D" id="1.10.443.10">
    <property type="entry name" value="Intergrase catalytic core"/>
    <property type="match status" value="1"/>
</dbReference>
<keyword evidence="8 9" id="KW-0131">Cell cycle</keyword>
<feature type="active site" evidence="9">
    <location>
        <position position="284"/>
    </location>
</feature>
<keyword evidence="5 9" id="KW-0229">DNA integration</keyword>
<dbReference type="PANTHER" id="PTHR30349:SF81">
    <property type="entry name" value="TYROSINE RECOMBINASE XERC"/>
    <property type="match status" value="1"/>
</dbReference>
<dbReference type="InterPro" id="IPR044068">
    <property type="entry name" value="CB"/>
</dbReference>
<keyword evidence="7 9" id="KW-0233">DNA recombination</keyword>
<feature type="domain" description="Core-binding (CB)" evidence="11">
    <location>
        <begin position="20"/>
        <end position="108"/>
    </location>
</feature>
<dbReference type="PANTHER" id="PTHR30349">
    <property type="entry name" value="PHAGE INTEGRASE-RELATED"/>
    <property type="match status" value="1"/>
</dbReference>
<proteinExistence type="inferred from homology"/>
<dbReference type="InterPro" id="IPR050090">
    <property type="entry name" value="Tyrosine_recombinase_XerCD"/>
</dbReference>
<dbReference type="Gene3D" id="1.10.150.130">
    <property type="match status" value="1"/>
</dbReference>
<dbReference type="Pfam" id="PF00589">
    <property type="entry name" value="Phage_integrase"/>
    <property type="match status" value="1"/>
</dbReference>
<gene>
    <name evidence="12" type="primary">xerD</name>
    <name evidence="9" type="synonym">xerC</name>
    <name evidence="12" type="ORF">LzC2_04270</name>
</gene>
<dbReference type="PROSITE" id="PS51900">
    <property type="entry name" value="CB"/>
    <property type="match status" value="1"/>
</dbReference>
<evidence type="ECO:0000313" key="13">
    <source>
        <dbReference type="Proteomes" id="UP000609651"/>
    </source>
</evidence>
<dbReference type="EMBL" id="WTPX01000007">
    <property type="protein sequence ID" value="NNJ24370.1"/>
    <property type="molecule type" value="Genomic_DNA"/>
</dbReference>
<dbReference type="Proteomes" id="UP000609651">
    <property type="component" value="Unassembled WGS sequence"/>
</dbReference>
<comment type="similarity">
    <text evidence="9">Belongs to the 'phage' integrase family. XerC subfamily.</text>
</comment>
<feature type="active site" evidence="9">
    <location>
        <position position="200"/>
    </location>
</feature>
<dbReference type="InterPro" id="IPR023009">
    <property type="entry name" value="Tyrosine_recombinase_XerC/XerD"/>
</dbReference>
<dbReference type="RefSeq" id="WP_171183236.1">
    <property type="nucleotide sequence ID" value="NZ_WTPX01000007.1"/>
</dbReference>
<feature type="active site" evidence="9">
    <location>
        <position position="307"/>
    </location>
</feature>
<evidence type="ECO:0000256" key="7">
    <source>
        <dbReference type="ARBA" id="ARBA00023172"/>
    </source>
</evidence>
<comment type="subcellular location">
    <subcellularLocation>
        <location evidence="1 9">Cytoplasm</location>
    </subcellularLocation>
</comment>
<keyword evidence="6 9" id="KW-0238">DNA-binding</keyword>
<dbReference type="InterPro" id="IPR004107">
    <property type="entry name" value="Integrase_SAM-like_N"/>
</dbReference>
<evidence type="ECO:0000259" key="10">
    <source>
        <dbReference type="PROSITE" id="PS51898"/>
    </source>
</evidence>
<dbReference type="NCBIfam" id="NF001399">
    <property type="entry name" value="PRK00283.1"/>
    <property type="match status" value="1"/>
</dbReference>
<evidence type="ECO:0000259" key="11">
    <source>
        <dbReference type="PROSITE" id="PS51900"/>
    </source>
</evidence>
<dbReference type="CDD" id="cd00798">
    <property type="entry name" value="INT_XerDC_C"/>
    <property type="match status" value="1"/>
</dbReference>
<name>A0ABX1V884_9PLAN</name>
<comment type="subunit">
    <text evidence="9">Forms a cyclic heterotetrameric complex composed of two molecules of XerC and two molecules of XerD.</text>
</comment>
<evidence type="ECO:0000256" key="1">
    <source>
        <dbReference type="ARBA" id="ARBA00004496"/>
    </source>
</evidence>
<organism evidence="12 13">
    <name type="scientific">Alienimonas chondri</name>
    <dbReference type="NCBI Taxonomy" id="2681879"/>
    <lineage>
        <taxon>Bacteria</taxon>
        <taxon>Pseudomonadati</taxon>
        <taxon>Planctomycetota</taxon>
        <taxon>Planctomycetia</taxon>
        <taxon>Planctomycetales</taxon>
        <taxon>Planctomycetaceae</taxon>
        <taxon>Alienimonas</taxon>
    </lineage>
</organism>
<protein>
    <recommendedName>
        <fullName evidence="9">Tyrosine recombinase XerC</fullName>
    </recommendedName>
</protein>
<evidence type="ECO:0000313" key="12">
    <source>
        <dbReference type="EMBL" id="NNJ24370.1"/>
    </source>
</evidence>
<dbReference type="PROSITE" id="PS51898">
    <property type="entry name" value="TYR_RECOMBINASE"/>
    <property type="match status" value="1"/>
</dbReference>
<evidence type="ECO:0000256" key="4">
    <source>
        <dbReference type="ARBA" id="ARBA00022829"/>
    </source>
</evidence>
<reference evidence="12 13" key="1">
    <citation type="journal article" date="2020" name="Syst. Appl. Microbiol.">
        <title>Alienimonas chondri sp. nov., a novel planctomycete isolated from the biofilm of the red alga Chondrus crispus.</title>
        <authorList>
            <person name="Vitorino I."/>
            <person name="Albuquerque L."/>
            <person name="Wiegand S."/>
            <person name="Kallscheuer N."/>
            <person name="da Costa M.S."/>
            <person name="Lobo-da-Cunha A."/>
            <person name="Jogler C."/>
            <person name="Lage O.M."/>
        </authorList>
    </citation>
    <scope>NUCLEOTIDE SEQUENCE [LARGE SCALE GENOMIC DNA]</scope>
    <source>
        <strain evidence="12 13">LzC2</strain>
    </source>
</reference>
<accession>A0ABX1V884</accession>
<comment type="function">
    <text evidence="9">Site-specific tyrosine recombinase, which acts by catalyzing the cutting and rejoining of the recombining DNA molecules. The XerC-XerD complex is essential to convert dimers of the bacterial chromosome into monomers to permit their segregation at cell division. It also contributes to the segregational stability of plasmids.</text>
</comment>
<keyword evidence="2 9" id="KW-0963">Cytoplasm</keyword>
<feature type="active site" description="O-(3'-phospho-DNA)-tyrosine intermediate" evidence="9">
    <location>
        <position position="316"/>
    </location>
</feature>
<dbReference type="InterPro" id="IPR011010">
    <property type="entry name" value="DNA_brk_join_enz"/>
</dbReference>
<evidence type="ECO:0000256" key="8">
    <source>
        <dbReference type="ARBA" id="ARBA00023306"/>
    </source>
</evidence>
<evidence type="ECO:0000256" key="9">
    <source>
        <dbReference type="HAMAP-Rule" id="MF_01808"/>
    </source>
</evidence>
<dbReference type="InterPro" id="IPR010998">
    <property type="entry name" value="Integrase_recombinase_N"/>
</dbReference>
<dbReference type="InterPro" id="IPR013762">
    <property type="entry name" value="Integrase-like_cat_sf"/>
</dbReference>
<feature type="active site" evidence="9">
    <location>
        <position position="281"/>
    </location>
</feature>